<dbReference type="PANTHER" id="PTHR45766:SF6">
    <property type="entry name" value="SWI_SNF-RELATED MATRIX-ASSOCIATED ACTIN-DEPENDENT REGULATOR OF CHROMATIN SUBFAMILY A-LIKE PROTEIN 1"/>
    <property type="match status" value="1"/>
</dbReference>
<name>H8MJI6_CORCM</name>
<reference evidence="4 5" key="1">
    <citation type="journal article" date="2012" name="J. Bacteriol.">
        <title>Complete Genome Sequence of the Fruiting Myxobacterium Corallococcus coralloides DSM 2259.</title>
        <authorList>
            <person name="Huntley S."/>
            <person name="Zhang Y."/>
            <person name="Treuner-Lange A."/>
            <person name="Kneip S."/>
            <person name="Sensen C.W."/>
            <person name="Sogaard-Andersen L."/>
        </authorList>
    </citation>
    <scope>NUCLEOTIDE SEQUENCE [LARGE SCALE GENOMIC DNA]</scope>
    <source>
        <strain evidence="5">ATCC 25202 / DSM 2259 / NBRC 100086 / M2</strain>
    </source>
</reference>
<evidence type="ECO:0000259" key="2">
    <source>
        <dbReference type="SMART" id="SM00487"/>
    </source>
</evidence>
<dbReference type="HOGENOM" id="CLU_287543_0_0_7"/>
<dbReference type="GO" id="GO:0016787">
    <property type="term" value="F:hydrolase activity"/>
    <property type="evidence" value="ECO:0007669"/>
    <property type="project" value="UniProtKB-KW"/>
</dbReference>
<dbReference type="SUPFAM" id="SSF52540">
    <property type="entry name" value="P-loop containing nucleoside triphosphate hydrolases"/>
    <property type="match status" value="2"/>
</dbReference>
<sequence length="1107" mass="125133">MSRSSETEILAEAERALRGLKDFQRETVDYVFERLFFPDGSGRFLVADEVGLGKTMIAKGVIARTVQHLRGRVDRLDVVYICSNADIARQNVSRLKLEGEHVTLASRLTLLPKAAQRLKDSPSRVNFISFTPATSFDLGGGLGHVEERLLLHAMLSELWGLGTSATAMNVLQGGVDSERFRERVRNTRLADFDPTGDSTRFFAKELDKRAAEARARGEPELRTRFDELRQAYSTSRSQPDVATSRLRSRLVGELRSALASSCVATLEPDLVVLDEFQRFSHLLDGQDEASELARALFDFEGVRTLLLSATPYKMYTTASEAGGEDHYQDFARTLRFLERKQEGADDIDKLFQQYRQGLMALGDAERRRELEAVRWKLEDRLRRVMVRTERLASTPDRNGMLKAVPSSSAKLTRDDALGYLALQKVARLCDHHDTLEYWKSTPYALNYMDEGYKLKRTLLERSEDGQARFELARALTAPGNLRLPWAAIERYAEIDLGNARMRELVEQTLGRGAHRLLWLQPSLAYYRLRGAWAEPGASDVAKRLVFSSWKFAPRAIAALLSYEAERRMYGREERDGYSSERRRRRGAALRFQVTDGRPTGMPILALLYPSVFLARACDPVRFAAESYRDGAPAEGLVELDEVLAAARMQLEVALRRLPSAPHEGRVDERWYWAAPLLLDRAIEPGTTEQWFDRADLPELWMGTNDPEQAEHSWHAHVEAAREMLRGEGEPLGRRPDDLVDVLAEMAIAAPGVTLLRSMLRVLELRTDALTDTEGMRIRDAAAMAAWAFRALFNQPEFAEMLHREVAEPRDLPYWRAVLRYAVDGCLQAVLDEYAHVLRDHLGLHTGSAAERVHEIAENIAEALSLRTASLTTYDVEPSEGGRTVLQETHRMRCHFALRFGDEKSDDGQVATRADSVRKAFNSPFWPFVVATTSVGQEGLDFHAYCHAVVHWNLPGNPVDLEQREGRVHRYKGHAIRKNVARVHGLEALNAAATDVWEVMFEKARQARPKGATDIVPYWVYPVEDGARIERHVLALPLSREFERAERLSRSLAIYRMAFGQPRQDDLINYLVETVDPQVLEDALAATRIDLSPFAADITAQGTRASRR</sequence>
<feature type="domain" description="Helicase ATP-binding" evidence="2">
    <location>
        <begin position="16"/>
        <end position="340"/>
    </location>
</feature>
<keyword evidence="4" id="KW-0547">Nucleotide-binding</keyword>
<dbReference type="InterPro" id="IPR001650">
    <property type="entry name" value="Helicase_C-like"/>
</dbReference>
<reference evidence="5" key="2">
    <citation type="submission" date="2012-03" db="EMBL/GenBank/DDBJ databases">
        <title>Genome sequence of the fruiting myxobacterium Corallococcus coralloides DSM 2259.</title>
        <authorList>
            <person name="Huntley S."/>
            <person name="Zhang Y."/>
            <person name="Treuner-Lange A."/>
            <person name="Sensen C.W."/>
            <person name="Sogaard-Andersen L."/>
        </authorList>
    </citation>
    <scope>NUCLEOTIDE SEQUENCE [LARGE SCALE GENOMIC DNA]</scope>
    <source>
        <strain evidence="5">ATCC 25202 / DSM 2259 / NBRC 100086 / M2</strain>
    </source>
</reference>
<proteinExistence type="predicted"/>
<dbReference type="Proteomes" id="UP000007587">
    <property type="component" value="Chromosome"/>
</dbReference>
<dbReference type="EMBL" id="CP003389">
    <property type="protein sequence ID" value="AFE05983.1"/>
    <property type="molecule type" value="Genomic_DNA"/>
</dbReference>
<keyword evidence="4" id="KW-0347">Helicase</keyword>
<evidence type="ECO:0000259" key="3">
    <source>
        <dbReference type="SMART" id="SM00490"/>
    </source>
</evidence>
<gene>
    <name evidence="4" type="ordered locus">COCOR_04716</name>
</gene>
<evidence type="ECO:0000256" key="1">
    <source>
        <dbReference type="ARBA" id="ARBA00022801"/>
    </source>
</evidence>
<evidence type="ECO:0000313" key="4">
    <source>
        <dbReference type="EMBL" id="AFE05983.1"/>
    </source>
</evidence>
<dbReference type="PANTHER" id="PTHR45766">
    <property type="entry name" value="DNA ANNEALING HELICASE AND ENDONUCLEASE ZRANB3 FAMILY MEMBER"/>
    <property type="match status" value="1"/>
</dbReference>
<keyword evidence="1" id="KW-0378">Hydrolase</keyword>
<dbReference type="eggNOG" id="COG0553">
    <property type="taxonomic scope" value="Bacteria"/>
</dbReference>
<dbReference type="KEGG" id="ccx:COCOR_04716"/>
<dbReference type="STRING" id="1144275.COCOR_04716"/>
<evidence type="ECO:0000313" key="5">
    <source>
        <dbReference type="Proteomes" id="UP000007587"/>
    </source>
</evidence>
<dbReference type="InterPro" id="IPR027417">
    <property type="entry name" value="P-loop_NTPase"/>
</dbReference>
<dbReference type="SMART" id="SM00490">
    <property type="entry name" value="HELICc"/>
    <property type="match status" value="1"/>
</dbReference>
<dbReference type="GO" id="GO:0004386">
    <property type="term" value="F:helicase activity"/>
    <property type="evidence" value="ECO:0007669"/>
    <property type="project" value="UniProtKB-KW"/>
</dbReference>
<dbReference type="AlphaFoldDB" id="H8MJI6"/>
<dbReference type="Pfam" id="PF00271">
    <property type="entry name" value="Helicase_C"/>
    <property type="match status" value="1"/>
</dbReference>
<organism evidence="4 5">
    <name type="scientific">Corallococcus coralloides (strain ATCC 25202 / DSM 2259 / NBRC 100086 / M2)</name>
    <name type="common">Myxococcus coralloides</name>
    <dbReference type="NCBI Taxonomy" id="1144275"/>
    <lineage>
        <taxon>Bacteria</taxon>
        <taxon>Pseudomonadati</taxon>
        <taxon>Myxococcota</taxon>
        <taxon>Myxococcia</taxon>
        <taxon>Myxococcales</taxon>
        <taxon>Cystobacterineae</taxon>
        <taxon>Myxococcaceae</taxon>
        <taxon>Corallococcus</taxon>
    </lineage>
</organism>
<dbReference type="OrthoDB" id="18878at2"/>
<dbReference type="InterPro" id="IPR014001">
    <property type="entry name" value="Helicase_ATP-bd"/>
</dbReference>
<dbReference type="RefSeq" id="WP_014397519.1">
    <property type="nucleotide sequence ID" value="NC_017030.1"/>
</dbReference>
<feature type="domain" description="Helicase C-terminal" evidence="3">
    <location>
        <begin position="857"/>
        <end position="971"/>
    </location>
</feature>
<keyword evidence="4" id="KW-0067">ATP-binding</keyword>
<protein>
    <submittedName>
        <fullName evidence="4">Helicase domain-containing protein</fullName>
    </submittedName>
</protein>
<dbReference type="Gene3D" id="3.40.50.300">
    <property type="entry name" value="P-loop containing nucleotide triphosphate hydrolases"/>
    <property type="match status" value="2"/>
</dbReference>
<dbReference type="InParanoid" id="H8MJI6"/>
<accession>H8MJI6</accession>
<dbReference type="SMART" id="SM00487">
    <property type="entry name" value="DEXDc"/>
    <property type="match status" value="1"/>
</dbReference>
<keyword evidence="5" id="KW-1185">Reference proteome</keyword>